<dbReference type="InterPro" id="IPR058208">
    <property type="entry name" value="PACE"/>
</dbReference>
<keyword evidence="1" id="KW-0812">Transmembrane</keyword>
<name>A0A0J1HEH1_9GAMM</name>
<dbReference type="Pfam" id="PF05232">
    <property type="entry name" value="BTP"/>
    <property type="match status" value="2"/>
</dbReference>
<dbReference type="PATRIC" id="fig|320778.3.peg.2245"/>
<feature type="transmembrane region" description="Helical" evidence="1">
    <location>
        <begin position="79"/>
        <end position="98"/>
    </location>
</feature>
<evidence type="ECO:0000259" key="2">
    <source>
        <dbReference type="Pfam" id="PF05232"/>
    </source>
</evidence>
<feature type="transmembrane region" description="Helical" evidence="1">
    <location>
        <begin position="7"/>
        <end position="28"/>
    </location>
</feature>
<comment type="caution">
    <text evidence="3">The sequence shown here is derived from an EMBL/GenBank/DDBJ whole genome shotgun (WGS) entry which is preliminary data.</text>
</comment>
<proteinExistence type="predicted"/>
<keyword evidence="1" id="KW-0472">Membrane</keyword>
<dbReference type="OrthoDB" id="1631120at2"/>
<evidence type="ECO:0000313" key="4">
    <source>
        <dbReference type="Proteomes" id="UP000035909"/>
    </source>
</evidence>
<dbReference type="AlphaFoldDB" id="A0A0J1HEH1"/>
<evidence type="ECO:0000256" key="1">
    <source>
        <dbReference type="SAM" id="Phobius"/>
    </source>
</evidence>
<protein>
    <submittedName>
        <fullName evidence="3">Membrane protein</fullName>
    </submittedName>
</protein>
<dbReference type="Proteomes" id="UP000035909">
    <property type="component" value="Unassembled WGS sequence"/>
</dbReference>
<dbReference type="EMBL" id="LDOU01000007">
    <property type="protein sequence ID" value="KLV10039.1"/>
    <property type="molecule type" value="Genomic_DNA"/>
</dbReference>
<feature type="transmembrane region" description="Helical" evidence="1">
    <location>
        <begin position="104"/>
        <end position="126"/>
    </location>
</feature>
<feature type="transmembrane region" description="Helical" evidence="1">
    <location>
        <begin position="40"/>
        <end position="58"/>
    </location>
</feature>
<dbReference type="InterPro" id="IPR007896">
    <property type="entry name" value="BTP_bacteria"/>
</dbReference>
<feature type="domain" description="Chlorhexidine efflux transporter" evidence="2">
    <location>
        <begin position="1"/>
        <end position="63"/>
    </location>
</feature>
<accession>A0A0J1HEH1</accession>
<dbReference type="NCBIfam" id="NF033664">
    <property type="entry name" value="PACE_transport"/>
    <property type="match status" value="1"/>
</dbReference>
<reference evidence="3 4" key="1">
    <citation type="submission" date="2015-05" db="EMBL/GenBank/DDBJ databases">
        <title>Photobacterium galathea sp. nov.</title>
        <authorList>
            <person name="Machado H."/>
            <person name="Gram L."/>
        </authorList>
    </citation>
    <scope>NUCLEOTIDE SEQUENCE [LARGE SCALE GENOMIC DNA]</scope>
    <source>
        <strain evidence="3 4">DSM 22954</strain>
    </source>
</reference>
<feature type="domain" description="Chlorhexidine efflux transporter" evidence="2">
    <location>
        <begin position="69"/>
        <end position="130"/>
    </location>
</feature>
<keyword evidence="1" id="KW-1133">Transmembrane helix</keyword>
<gene>
    <name evidence="3" type="ORF">ABT57_10310</name>
</gene>
<evidence type="ECO:0000313" key="3">
    <source>
        <dbReference type="EMBL" id="KLV10039.1"/>
    </source>
</evidence>
<dbReference type="RefSeq" id="WP_047885127.1">
    <property type="nucleotide sequence ID" value="NZ_CP071326.1"/>
</dbReference>
<organism evidence="3 4">
    <name type="scientific">Photobacterium ganghwense</name>
    <dbReference type="NCBI Taxonomy" id="320778"/>
    <lineage>
        <taxon>Bacteria</taxon>
        <taxon>Pseudomonadati</taxon>
        <taxon>Pseudomonadota</taxon>
        <taxon>Gammaproteobacteria</taxon>
        <taxon>Vibrionales</taxon>
        <taxon>Vibrionaceae</taxon>
        <taxon>Photobacterium</taxon>
    </lineage>
</organism>
<dbReference type="STRING" id="320778.ABT57_10310"/>
<sequence>MTLRERLFHAALFELLAIIFSVIGLMLLTEHSVSSLSGSMIAVAFIAMVWNMAFNAAFDRLVPGKRENRGWLLRIGHVAAFEGGLLLFTVPVMAWILQVSLWQAFILDIGVTLFITLYALIFNYCYDHSRAYLIRKGHYQPVTAY</sequence>
<keyword evidence="4" id="KW-1185">Reference proteome</keyword>